<feature type="binding site" evidence="6">
    <location>
        <position position="177"/>
    </location>
    <ligand>
        <name>NAD(+)</name>
        <dbReference type="ChEBI" id="CHEBI:57540"/>
    </ligand>
</feature>
<evidence type="ECO:0000313" key="7">
    <source>
        <dbReference type="EMBL" id="MBD1394575.1"/>
    </source>
</evidence>
<dbReference type="Gene3D" id="2.60.200.30">
    <property type="entry name" value="Probable inorganic polyphosphate/atp-NAD kinase, domain 2"/>
    <property type="match status" value="1"/>
</dbReference>
<feature type="binding site" evidence="6">
    <location>
        <begin position="74"/>
        <end position="75"/>
    </location>
    <ligand>
        <name>NAD(+)</name>
        <dbReference type="ChEBI" id="CHEBI:57540"/>
    </ligand>
</feature>
<dbReference type="GO" id="GO:0019674">
    <property type="term" value="P:NAD+ metabolic process"/>
    <property type="evidence" value="ECO:0007669"/>
    <property type="project" value="InterPro"/>
</dbReference>
<dbReference type="HAMAP" id="MF_00361">
    <property type="entry name" value="NAD_kinase"/>
    <property type="match status" value="1"/>
</dbReference>
<keyword evidence="6" id="KW-0547">Nucleotide-binding</keyword>
<keyword evidence="4 6" id="KW-0520">NAD</keyword>
<protein>
    <recommendedName>
        <fullName evidence="6">NAD kinase</fullName>
        <ecNumber evidence="6">2.7.1.23</ecNumber>
    </recommendedName>
    <alternativeName>
        <fullName evidence="6">ATP-dependent NAD kinase</fullName>
    </alternativeName>
</protein>
<keyword evidence="6" id="KW-0963">Cytoplasm</keyword>
<feature type="binding site" evidence="6">
    <location>
        <begin position="188"/>
        <end position="193"/>
    </location>
    <ligand>
        <name>NAD(+)</name>
        <dbReference type="ChEBI" id="CHEBI:57540"/>
    </ligand>
</feature>
<comment type="function">
    <text evidence="6">Involved in the regulation of the intracellular balance of NAD and NADP, and is a key enzyme in the biosynthesis of NADP. Catalyzes specifically the phosphorylation on 2'-hydroxyl of the adenosine moiety of NAD to yield NADP.</text>
</comment>
<evidence type="ECO:0000256" key="1">
    <source>
        <dbReference type="ARBA" id="ARBA00022679"/>
    </source>
</evidence>
<dbReference type="InterPro" id="IPR017438">
    <property type="entry name" value="ATP-NAD_kinase_N"/>
</dbReference>
<dbReference type="GO" id="GO:0046872">
    <property type="term" value="F:metal ion binding"/>
    <property type="evidence" value="ECO:0007669"/>
    <property type="project" value="UniProtKB-UniRule"/>
</dbReference>
<dbReference type="NCBIfam" id="NF002521">
    <property type="entry name" value="PRK01911.1"/>
    <property type="match status" value="1"/>
</dbReference>
<dbReference type="GO" id="GO:0005737">
    <property type="term" value="C:cytoplasm"/>
    <property type="evidence" value="ECO:0007669"/>
    <property type="project" value="UniProtKB-SubCell"/>
</dbReference>
<dbReference type="Pfam" id="PF01513">
    <property type="entry name" value="NAD_kinase"/>
    <property type="match status" value="1"/>
</dbReference>
<dbReference type="Proteomes" id="UP000619078">
    <property type="component" value="Unassembled WGS sequence"/>
</dbReference>
<dbReference type="SUPFAM" id="SSF111331">
    <property type="entry name" value="NAD kinase/diacylglycerol kinase-like"/>
    <property type="match status" value="1"/>
</dbReference>
<dbReference type="EC" id="2.7.1.23" evidence="6"/>
<dbReference type="InterPro" id="IPR016064">
    <property type="entry name" value="NAD/diacylglycerol_kinase_sf"/>
</dbReference>
<dbReference type="GO" id="GO:0005524">
    <property type="term" value="F:ATP binding"/>
    <property type="evidence" value="ECO:0007669"/>
    <property type="project" value="UniProtKB-KW"/>
</dbReference>
<gene>
    <name evidence="6" type="primary">nadK</name>
    <name evidence="7" type="ORF">IDJ76_15800</name>
</gene>
<evidence type="ECO:0000256" key="2">
    <source>
        <dbReference type="ARBA" id="ARBA00022777"/>
    </source>
</evidence>
<keyword evidence="2 6" id="KW-0418">Kinase</keyword>
<keyword evidence="6" id="KW-0067">ATP-binding</keyword>
<name>A0A926NV30_9SPHI</name>
<feature type="binding site" evidence="6">
    <location>
        <begin position="147"/>
        <end position="148"/>
    </location>
    <ligand>
        <name>NAD(+)</name>
        <dbReference type="ChEBI" id="CHEBI:57540"/>
    </ligand>
</feature>
<feature type="active site" description="Proton acceptor" evidence="6">
    <location>
        <position position="74"/>
    </location>
</feature>
<dbReference type="GO" id="GO:0051287">
    <property type="term" value="F:NAD binding"/>
    <property type="evidence" value="ECO:0007669"/>
    <property type="project" value="UniProtKB-ARBA"/>
</dbReference>
<sequence length="293" mass="32424">MNIAVYGRQFNDASVFPFIRQVFDSLLQHNVNIYLHQQLNDNLQGNIDTSGFKVLKTGDPIKGIVDVFITIGGDGTLLDMVTLIRDSGVPVIGINFGRLGFLASINKSDIAAAIHAVVNKEFTIDSRELLVIESDQKIFGDDNFALNDVTIHKRDDSAMITTHVTLNDEFLNSYWGDGIIISTSTGSTAYSLSCGGPIIFPQSNSIALTPVAPHNLNVRPIILPDTSELAFEVECRGSNYIVSCDSRTVIIDKTMKFKVYKAGFQLNLIRLNNESYLSTLRKKLLWGLDARNY</sequence>
<dbReference type="PANTHER" id="PTHR20275:SF0">
    <property type="entry name" value="NAD KINASE"/>
    <property type="match status" value="1"/>
</dbReference>
<dbReference type="Pfam" id="PF20143">
    <property type="entry name" value="NAD_kinase_C"/>
    <property type="match status" value="1"/>
</dbReference>
<evidence type="ECO:0000256" key="3">
    <source>
        <dbReference type="ARBA" id="ARBA00022857"/>
    </source>
</evidence>
<comment type="subcellular location">
    <subcellularLocation>
        <location evidence="6">Cytoplasm</location>
    </subcellularLocation>
</comment>
<evidence type="ECO:0000313" key="8">
    <source>
        <dbReference type="Proteomes" id="UP000619078"/>
    </source>
</evidence>
<comment type="caution">
    <text evidence="7">The sequence shown here is derived from an EMBL/GenBank/DDBJ whole genome shotgun (WGS) entry which is preliminary data.</text>
</comment>
<dbReference type="EMBL" id="JACWMX010000006">
    <property type="protein sequence ID" value="MBD1394575.1"/>
    <property type="molecule type" value="Genomic_DNA"/>
</dbReference>
<comment type="catalytic activity">
    <reaction evidence="5 6">
        <text>NAD(+) + ATP = ADP + NADP(+) + H(+)</text>
        <dbReference type="Rhea" id="RHEA:18629"/>
        <dbReference type="ChEBI" id="CHEBI:15378"/>
        <dbReference type="ChEBI" id="CHEBI:30616"/>
        <dbReference type="ChEBI" id="CHEBI:57540"/>
        <dbReference type="ChEBI" id="CHEBI:58349"/>
        <dbReference type="ChEBI" id="CHEBI:456216"/>
        <dbReference type="EC" id="2.7.1.23"/>
    </reaction>
</comment>
<dbReference type="InterPro" id="IPR002504">
    <property type="entry name" value="NADK"/>
</dbReference>
<evidence type="ECO:0000256" key="4">
    <source>
        <dbReference type="ARBA" id="ARBA00023027"/>
    </source>
</evidence>
<keyword evidence="8" id="KW-1185">Reference proteome</keyword>
<accession>A0A926NV30</accession>
<dbReference type="GO" id="GO:0006741">
    <property type="term" value="P:NADP+ biosynthetic process"/>
    <property type="evidence" value="ECO:0007669"/>
    <property type="project" value="UniProtKB-UniRule"/>
</dbReference>
<evidence type="ECO:0000256" key="5">
    <source>
        <dbReference type="ARBA" id="ARBA00047925"/>
    </source>
</evidence>
<dbReference type="GO" id="GO:0003951">
    <property type="term" value="F:NAD+ kinase activity"/>
    <property type="evidence" value="ECO:0007669"/>
    <property type="project" value="UniProtKB-UniRule"/>
</dbReference>
<feature type="binding site" evidence="6">
    <location>
        <position position="212"/>
    </location>
    <ligand>
        <name>NAD(+)</name>
        <dbReference type="ChEBI" id="CHEBI:57540"/>
    </ligand>
</feature>
<dbReference type="AlphaFoldDB" id="A0A926NV30"/>
<dbReference type="InterPro" id="IPR017437">
    <property type="entry name" value="ATP-NAD_kinase_PpnK-typ_C"/>
</dbReference>
<comment type="cofactor">
    <cofactor evidence="6">
        <name>a divalent metal cation</name>
        <dbReference type="ChEBI" id="CHEBI:60240"/>
    </cofactor>
</comment>
<organism evidence="7 8">
    <name type="scientific">Mucilaginibacter glaciei</name>
    <dbReference type="NCBI Taxonomy" id="2772109"/>
    <lineage>
        <taxon>Bacteria</taxon>
        <taxon>Pseudomonadati</taxon>
        <taxon>Bacteroidota</taxon>
        <taxon>Sphingobacteriia</taxon>
        <taxon>Sphingobacteriales</taxon>
        <taxon>Sphingobacteriaceae</taxon>
        <taxon>Mucilaginibacter</taxon>
    </lineage>
</organism>
<dbReference type="Gene3D" id="3.40.50.10330">
    <property type="entry name" value="Probable inorganic polyphosphate/atp-NAD kinase, domain 1"/>
    <property type="match status" value="1"/>
</dbReference>
<proteinExistence type="inferred from homology"/>
<reference evidence="7" key="1">
    <citation type="submission" date="2020-09" db="EMBL/GenBank/DDBJ databases">
        <title>Novel species of Mucilaginibacter isolated from a glacier on the Tibetan Plateau.</title>
        <authorList>
            <person name="Liu Q."/>
            <person name="Xin Y.-H."/>
        </authorList>
    </citation>
    <scope>NUCLEOTIDE SEQUENCE</scope>
    <source>
        <strain evidence="7">ZB1P21</strain>
    </source>
</reference>
<keyword evidence="1 6" id="KW-0808">Transferase</keyword>
<comment type="similarity">
    <text evidence="6">Belongs to the NAD kinase family.</text>
</comment>
<keyword evidence="3 6" id="KW-0521">NADP</keyword>
<comment type="caution">
    <text evidence="6">Lacks conserved residue(s) required for the propagation of feature annotation.</text>
</comment>
<dbReference type="RefSeq" id="WP_191164312.1">
    <property type="nucleotide sequence ID" value="NZ_JACWMX010000006.1"/>
</dbReference>
<evidence type="ECO:0000256" key="6">
    <source>
        <dbReference type="HAMAP-Rule" id="MF_00361"/>
    </source>
</evidence>
<dbReference type="PANTHER" id="PTHR20275">
    <property type="entry name" value="NAD KINASE"/>
    <property type="match status" value="1"/>
</dbReference>